<dbReference type="GeneID" id="97182500"/>
<organism evidence="2 3">
    <name type="scientific">Sphingobacterium multivorum</name>
    <dbReference type="NCBI Taxonomy" id="28454"/>
    <lineage>
        <taxon>Bacteria</taxon>
        <taxon>Pseudomonadati</taxon>
        <taxon>Bacteroidota</taxon>
        <taxon>Sphingobacteriia</taxon>
        <taxon>Sphingobacteriales</taxon>
        <taxon>Sphingobacteriaceae</taxon>
        <taxon>Sphingobacterium</taxon>
    </lineage>
</organism>
<dbReference type="InterPro" id="IPR004564">
    <property type="entry name" value="OM_lipoprot_carrier_LolA-like"/>
</dbReference>
<dbReference type="RefSeq" id="WP_112375477.1">
    <property type="nucleotide sequence ID" value="NZ_CP068086.1"/>
</dbReference>
<proteinExistence type="predicted"/>
<name>A0A2X2JBC1_SPHMU</name>
<dbReference type="PANTHER" id="PTHR35869:SF1">
    <property type="entry name" value="OUTER-MEMBRANE LIPOPROTEIN CARRIER PROTEIN"/>
    <property type="match status" value="1"/>
</dbReference>
<protein>
    <submittedName>
        <fullName evidence="2">Lipoprotein chaperone</fullName>
    </submittedName>
</protein>
<dbReference type="EMBL" id="UAUU01000011">
    <property type="protein sequence ID" value="SPZ91647.1"/>
    <property type="molecule type" value="Genomic_DNA"/>
</dbReference>
<dbReference type="Proteomes" id="UP000251241">
    <property type="component" value="Unassembled WGS sequence"/>
</dbReference>
<dbReference type="PANTHER" id="PTHR35869">
    <property type="entry name" value="OUTER-MEMBRANE LIPOPROTEIN CARRIER PROTEIN"/>
    <property type="match status" value="1"/>
</dbReference>
<evidence type="ECO:0000313" key="2">
    <source>
        <dbReference type="EMBL" id="SPZ91647.1"/>
    </source>
</evidence>
<dbReference type="Pfam" id="PF03548">
    <property type="entry name" value="LolA"/>
    <property type="match status" value="1"/>
</dbReference>
<keyword evidence="1" id="KW-0732">Signal</keyword>
<dbReference type="AlphaFoldDB" id="A0A2X2JBC1"/>
<dbReference type="SUPFAM" id="SSF89392">
    <property type="entry name" value="Prokaryotic lipoproteins and lipoprotein localization factors"/>
    <property type="match status" value="1"/>
</dbReference>
<reference evidence="2 3" key="1">
    <citation type="submission" date="2018-06" db="EMBL/GenBank/DDBJ databases">
        <authorList>
            <consortium name="Pathogen Informatics"/>
            <person name="Doyle S."/>
        </authorList>
    </citation>
    <scope>NUCLEOTIDE SEQUENCE [LARGE SCALE GENOMIC DNA]</scope>
    <source>
        <strain evidence="2 3">NCTC11343</strain>
    </source>
</reference>
<evidence type="ECO:0000256" key="1">
    <source>
        <dbReference type="ARBA" id="ARBA00022729"/>
    </source>
</evidence>
<accession>A0A2X2JBC1</accession>
<gene>
    <name evidence="2" type="ORF">NCTC11343_03684</name>
</gene>
<evidence type="ECO:0000313" key="3">
    <source>
        <dbReference type="Proteomes" id="UP000251241"/>
    </source>
</evidence>
<dbReference type="CDD" id="cd16325">
    <property type="entry name" value="LolA"/>
    <property type="match status" value="1"/>
</dbReference>
<dbReference type="Gene3D" id="2.50.20.10">
    <property type="entry name" value="Lipoprotein localisation LolA/LolB/LppX"/>
    <property type="match status" value="1"/>
</dbReference>
<keyword evidence="2" id="KW-0449">Lipoprotein</keyword>
<sequence>MKKQVWFIVGLLIMAYSQNSYAQNDAAAKALLTKVSQKYNAYKTIQANFSLDIKQANGGSHTDAGTIYLDKSNNKYQLNTKNQVLISDSKTQWNIMKAEKEVEISEASNSTNEINPTNIFSFYTTGFKYTLTNTEKVKGLTLSVVELSPLDSKKNYSKIKLRINKASSLIYDTTVFDKSGNRYTYTLTSQEGNKALSGSLFVFNKNDYKGFDIVDLR</sequence>
<dbReference type="InterPro" id="IPR029046">
    <property type="entry name" value="LolA/LolB/LppX"/>
</dbReference>